<feature type="transmembrane region" description="Helical" evidence="1">
    <location>
        <begin position="384"/>
        <end position="405"/>
    </location>
</feature>
<accession>A0ABT5UHE2</accession>
<dbReference type="Gene3D" id="3.30.70.1320">
    <property type="entry name" value="Multidrug efflux transporter AcrB pore domain like"/>
    <property type="match status" value="1"/>
</dbReference>
<feature type="transmembrane region" description="Helical" evidence="1">
    <location>
        <begin position="329"/>
        <end position="348"/>
    </location>
</feature>
<feature type="transmembrane region" description="Helical" evidence="1">
    <location>
        <begin position="875"/>
        <end position="895"/>
    </location>
</feature>
<dbReference type="Gene3D" id="3.30.70.1440">
    <property type="entry name" value="Multidrug efflux transporter AcrB pore domain"/>
    <property type="match status" value="1"/>
</dbReference>
<dbReference type="Gene3D" id="3.30.70.1430">
    <property type="entry name" value="Multidrug efflux transporter AcrB pore domain"/>
    <property type="match status" value="2"/>
</dbReference>
<comment type="caution">
    <text evidence="2">The sequence shown here is derived from an EMBL/GenBank/DDBJ whole genome shotgun (WGS) entry which is preliminary data.</text>
</comment>
<evidence type="ECO:0000313" key="2">
    <source>
        <dbReference type="EMBL" id="MDE1465406.1"/>
    </source>
</evidence>
<name>A0ABT5UHE2_9GAMM</name>
<protein>
    <submittedName>
        <fullName evidence="2">Efflux RND transporter permease subunit</fullName>
    </submittedName>
</protein>
<dbReference type="Gene3D" id="3.30.2090.10">
    <property type="entry name" value="Multidrug efflux transporter AcrB TolC docking domain, DN and DC subdomains"/>
    <property type="match status" value="2"/>
</dbReference>
<dbReference type="SUPFAM" id="SSF82714">
    <property type="entry name" value="Multidrug efflux transporter AcrB TolC docking domain, DN and DC subdomains"/>
    <property type="match status" value="2"/>
</dbReference>
<dbReference type="SUPFAM" id="SSF82866">
    <property type="entry name" value="Multidrug efflux transporter AcrB transmembrane domain"/>
    <property type="match status" value="2"/>
</dbReference>
<dbReference type="EMBL" id="JAPMOU010000062">
    <property type="protein sequence ID" value="MDE1465406.1"/>
    <property type="molecule type" value="Genomic_DNA"/>
</dbReference>
<dbReference type="PRINTS" id="PR00702">
    <property type="entry name" value="ACRIFLAVINRP"/>
</dbReference>
<feature type="transmembrane region" description="Helical" evidence="1">
    <location>
        <begin position="426"/>
        <end position="447"/>
    </location>
</feature>
<dbReference type="InterPro" id="IPR001036">
    <property type="entry name" value="Acrflvin-R"/>
</dbReference>
<organism evidence="2 3">
    <name type="scientific">Spartinivicinus poritis</name>
    <dbReference type="NCBI Taxonomy" id="2994640"/>
    <lineage>
        <taxon>Bacteria</taxon>
        <taxon>Pseudomonadati</taxon>
        <taxon>Pseudomonadota</taxon>
        <taxon>Gammaproteobacteria</taxon>
        <taxon>Oceanospirillales</taxon>
        <taxon>Zooshikellaceae</taxon>
        <taxon>Spartinivicinus</taxon>
    </lineage>
</organism>
<dbReference type="RefSeq" id="WP_274691714.1">
    <property type="nucleotide sequence ID" value="NZ_JAPMOU010000062.1"/>
</dbReference>
<dbReference type="PANTHER" id="PTHR32063">
    <property type="match status" value="1"/>
</dbReference>
<keyword evidence="1" id="KW-1133">Transmembrane helix</keyword>
<feature type="transmembrane region" description="Helical" evidence="1">
    <location>
        <begin position="1001"/>
        <end position="1024"/>
    </location>
</feature>
<feature type="transmembrane region" description="Helical" evidence="1">
    <location>
        <begin position="353"/>
        <end position="372"/>
    </location>
</feature>
<evidence type="ECO:0000313" key="3">
    <source>
        <dbReference type="Proteomes" id="UP001528823"/>
    </source>
</evidence>
<reference evidence="2 3" key="1">
    <citation type="submission" date="2022-11" db="EMBL/GenBank/DDBJ databases">
        <title>Spartinivicinus poritis sp. nov., isolated from scleractinian coral Porites lutea.</title>
        <authorList>
            <person name="Zhang G."/>
            <person name="Cai L."/>
            <person name="Wei Q."/>
        </authorList>
    </citation>
    <scope>NUCLEOTIDE SEQUENCE [LARGE SCALE GENOMIC DNA]</scope>
    <source>
        <strain evidence="2 3">A2-2</strain>
    </source>
</reference>
<keyword evidence="1" id="KW-0472">Membrane</keyword>
<dbReference type="Proteomes" id="UP001528823">
    <property type="component" value="Unassembled WGS sequence"/>
</dbReference>
<dbReference type="Gene3D" id="1.20.1640.10">
    <property type="entry name" value="Multidrug efflux transporter AcrB transmembrane domain"/>
    <property type="match status" value="2"/>
</dbReference>
<feature type="transmembrane region" description="Helical" evidence="1">
    <location>
        <begin position="539"/>
        <end position="556"/>
    </location>
</feature>
<feature type="transmembrane region" description="Helical" evidence="1">
    <location>
        <begin position="12"/>
        <end position="30"/>
    </location>
</feature>
<keyword evidence="1" id="KW-0812">Transmembrane</keyword>
<gene>
    <name evidence="2" type="ORF">ORQ98_25900</name>
</gene>
<feature type="transmembrane region" description="Helical" evidence="1">
    <location>
        <begin position="492"/>
        <end position="511"/>
    </location>
</feature>
<dbReference type="InterPro" id="IPR027463">
    <property type="entry name" value="AcrB_DN_DC_subdom"/>
</dbReference>
<keyword evidence="3" id="KW-1185">Reference proteome</keyword>
<dbReference type="Pfam" id="PF00873">
    <property type="entry name" value="ACR_tran"/>
    <property type="match status" value="1"/>
</dbReference>
<dbReference type="SUPFAM" id="SSF82693">
    <property type="entry name" value="Multidrug efflux transporter AcrB pore domain, PN1, PN2, PC1 and PC2 subdomains"/>
    <property type="match status" value="2"/>
</dbReference>
<sequence length="1065" mass="118033">MKWLTSWFIDNPIAANLLMVMILAGGILSLDTLRIESFPQIPPTQLVIRVDYPGASARQVDEGITQRIESAISGVPGIDRINSQSFRELAEVRVRKTTGTDLKQLLDNIRNRIDSITELPAKSERPQITQDEFTNLATYVMVYGEVSPDVLQEAALKTEQALKRHSDISQVSNLGKRQPQLIIEPKPVQLRRYGVSIEALSAAVQQWSLDFPGGELKTARGNLVLRGDHTADNLPALKSLPILNTAQGSVLLGQIADVRRGFEQDDSLVRFQGQPAVALLISTSQKDHLFRVSEAVKQVIHSLKPVLPTAVKVDTLADMTPYIQEQLDLLGTNAWQGLLIVLVLLGLFLNIKLAFWVALGIPVSITGALWLMGPFNYSINDITLFGMILVLGILVDDAVVVGESVHEARQRYPNDLKKAAETGTNAVSVATVFGVFTTIAAFSPMLWIENELARVLAGFSAVVILALLFSMIESKLILPAHLAYESRKKAILLPRTLFIFQQWLMAIGIKLRHYCLSGLDWFSATIYQPILHFTLHNRIPVLLLFTSFMIFAYGLWDNGAIRSVFFPEIPGRFVTANVSMNLDAPLPLTARNAAQLETALNQVNRAFKTQYELQRPPVKRQLVALESALKVELVAELSTEALRKIPATDFIQAWKKATGQLEGIYSIQFSASDELAGGTAITVSAADRQFARQVAQQVKQALNTYPGVNDVFDDSQGGQRQLHVRVNDYGRQLGVTQSQLAILIGGSYGGLEVQRLLHNGEESRLLIRLPQALRKTQQQLLMTPVHLTKHHFVVLGEVADLEFKREPAVIYRRNRDEVVTIYWRQDRRIMAPEAVWQQLKETTVSQLVQQFPGVNIQATGEFDEINTVQHGFKKALLLTLLLIYVLLAIPLKSYWQPFVIMSVIPFGYAGAVLGHGIMGLPISLLSVFGMMAMTGIVINDSLVLMTRFNDLIRVGMPVKRALIEAGKSRMRAIFLTTITTVCGLLPLLLETSEQAQYLKPAAVSLIFGELFATPVTLILLPLLLALGQYKKAEVVVSSDPITLNKACTNDNKIDVIRQRPANETA</sequence>
<dbReference type="PANTHER" id="PTHR32063:SF33">
    <property type="entry name" value="RND SUPERFAMILY EFFLUX PUMP PERMEASE COMPONENT"/>
    <property type="match status" value="1"/>
</dbReference>
<feature type="transmembrane region" description="Helical" evidence="1">
    <location>
        <begin position="972"/>
        <end position="989"/>
    </location>
</feature>
<evidence type="ECO:0000256" key="1">
    <source>
        <dbReference type="SAM" id="Phobius"/>
    </source>
</evidence>
<feature type="transmembrane region" description="Helical" evidence="1">
    <location>
        <begin position="915"/>
        <end position="938"/>
    </location>
</feature>
<proteinExistence type="predicted"/>